<dbReference type="InterPro" id="IPR012338">
    <property type="entry name" value="Beta-lactam/transpept-like"/>
</dbReference>
<proteinExistence type="inferred from homology"/>
<protein>
    <submittedName>
        <fullName evidence="4">D-alanyl-D-alanine carboxypeptidase/D-alanyl-D-alanine-endopeptidase</fullName>
    </submittedName>
</protein>
<dbReference type="InterPro" id="IPR000667">
    <property type="entry name" value="Peptidase_S13"/>
</dbReference>
<accession>A0A4S3KGB8</accession>
<dbReference type="PANTHER" id="PTHR30023">
    <property type="entry name" value="D-ALANYL-D-ALANINE CARBOXYPEPTIDASE"/>
    <property type="match status" value="1"/>
</dbReference>
<dbReference type="Gene3D" id="3.50.80.20">
    <property type="entry name" value="D-Ala-D-Ala carboxypeptidase C, peptidase S13"/>
    <property type="match status" value="1"/>
</dbReference>
<reference evidence="4 5" key="1">
    <citation type="submission" date="2017-02" db="EMBL/GenBank/DDBJ databases">
        <title>Whole genome sequencing of Metallibacterium scheffleri DSM 24874 (T).</title>
        <authorList>
            <person name="Kumar S."/>
            <person name="Patil P."/>
            <person name="Patil P.B."/>
        </authorList>
    </citation>
    <scope>NUCLEOTIDE SEQUENCE [LARGE SCALE GENOMIC DNA]</scope>
    <source>
        <strain evidence="4 5">DSM 24874</strain>
    </source>
</reference>
<organism evidence="4 5">
    <name type="scientific">Metallibacterium scheffleri</name>
    <dbReference type="NCBI Taxonomy" id="993689"/>
    <lineage>
        <taxon>Bacteria</taxon>
        <taxon>Pseudomonadati</taxon>
        <taxon>Pseudomonadota</taxon>
        <taxon>Gammaproteobacteria</taxon>
        <taxon>Lysobacterales</taxon>
        <taxon>Rhodanobacteraceae</taxon>
        <taxon>Metallibacterium</taxon>
    </lineage>
</organism>
<evidence type="ECO:0000256" key="1">
    <source>
        <dbReference type="ARBA" id="ARBA00006096"/>
    </source>
</evidence>
<keyword evidence="2" id="KW-0378">Hydrolase</keyword>
<comment type="caution">
    <text evidence="4">The sequence shown here is derived from an EMBL/GenBank/DDBJ whole genome shotgun (WGS) entry which is preliminary data.</text>
</comment>
<sequence>MSRILPIAVSGIPNGPALALAEGSKTGTGPRHARTRPDPDAMAAAAPASRPALPEKVVRGILLALVLLAVRAQAQPVPASNAAGASNSAATLAARIDAFIAQPRFASARWGIDVVDLASGRTLFAHAADKLFVPASNAKLYTTALALHLLGPGARFDTTLYATDRPDGHGLLQGDLILRGGGDPALGTDTGAADGPGWADALATRLAAAGVVRVRGDLIADDTRFRGPPFGTGWGAGDLFADYAPAVSGLTVGEGTLAVTVSRQGTRCCTIDVQPASAGVRVVNLSVDATPDDPSSLLLYRPLGHDTLYVSGSLPRAARARTYTLAAPDPARMAGQQLLDALAATGIAFDGHLRVLRWPRTDPALDDPHTVRIATLASPPLAQLVRHMLKHSDNLYAQTLLLQAGLRWQHSGRGSCGWVLHWTEQWGLCALRTLLGEIGIDREQAHFSEGSGLSRQDMVSPRATTTLLAWIARQPWATTLNDALPSAGNDGTLTWRLRNLPDGDRVEAKTGTLAHMYTLSGYLVTGAGRRLAFSVMLNNYQRPIEPNGDWAPPYPTHDLDAVVRLIAAYADTPARIPPPSEQTR</sequence>
<name>A0A4S3KGB8_9GAMM</name>
<gene>
    <name evidence="4" type="ORF">B1806_15195</name>
</gene>
<dbReference type="Proteomes" id="UP000307749">
    <property type="component" value="Unassembled WGS sequence"/>
</dbReference>
<dbReference type="NCBIfam" id="TIGR00666">
    <property type="entry name" value="PBP4"/>
    <property type="match status" value="1"/>
</dbReference>
<dbReference type="PRINTS" id="PR00922">
    <property type="entry name" value="DADACBPTASE3"/>
</dbReference>
<dbReference type="STRING" id="993689.GCA_002077135_01847"/>
<dbReference type="OrthoDB" id="9802627at2"/>
<evidence type="ECO:0000313" key="5">
    <source>
        <dbReference type="Proteomes" id="UP000307749"/>
    </source>
</evidence>
<keyword evidence="5" id="KW-1185">Reference proteome</keyword>
<dbReference type="GO" id="GO:0006508">
    <property type="term" value="P:proteolysis"/>
    <property type="evidence" value="ECO:0007669"/>
    <property type="project" value="InterPro"/>
</dbReference>
<dbReference type="Pfam" id="PF02113">
    <property type="entry name" value="Peptidase_S13"/>
    <property type="match status" value="1"/>
</dbReference>
<dbReference type="PANTHER" id="PTHR30023:SF0">
    <property type="entry name" value="PENICILLIN-SENSITIVE CARBOXYPEPTIDASE A"/>
    <property type="match status" value="1"/>
</dbReference>
<comment type="similarity">
    <text evidence="1">Belongs to the peptidase S13 family.</text>
</comment>
<feature type="region of interest" description="Disordered" evidence="3">
    <location>
        <begin position="19"/>
        <end position="47"/>
    </location>
</feature>
<evidence type="ECO:0000256" key="2">
    <source>
        <dbReference type="ARBA" id="ARBA00022801"/>
    </source>
</evidence>
<dbReference type="SUPFAM" id="SSF56601">
    <property type="entry name" value="beta-lactamase/transpeptidase-like"/>
    <property type="match status" value="1"/>
</dbReference>
<evidence type="ECO:0000313" key="4">
    <source>
        <dbReference type="EMBL" id="THD07318.1"/>
    </source>
</evidence>
<evidence type="ECO:0000256" key="3">
    <source>
        <dbReference type="SAM" id="MobiDB-lite"/>
    </source>
</evidence>
<dbReference type="Gene3D" id="3.40.710.10">
    <property type="entry name" value="DD-peptidase/beta-lactamase superfamily"/>
    <property type="match status" value="2"/>
</dbReference>
<dbReference type="GO" id="GO:0004185">
    <property type="term" value="F:serine-type carboxypeptidase activity"/>
    <property type="evidence" value="ECO:0007669"/>
    <property type="project" value="InterPro"/>
</dbReference>
<dbReference type="AlphaFoldDB" id="A0A4S3KGB8"/>
<keyword evidence="4" id="KW-0645">Protease</keyword>
<dbReference type="EMBL" id="MWQO01000062">
    <property type="protein sequence ID" value="THD07318.1"/>
    <property type="molecule type" value="Genomic_DNA"/>
</dbReference>
<dbReference type="GO" id="GO:0000270">
    <property type="term" value="P:peptidoglycan metabolic process"/>
    <property type="evidence" value="ECO:0007669"/>
    <property type="project" value="TreeGrafter"/>
</dbReference>
<keyword evidence="4" id="KW-0121">Carboxypeptidase</keyword>